<dbReference type="AlphaFoldDB" id="A0A4S3J9W4"/>
<protein>
    <submittedName>
        <fullName evidence="2">Uncharacterized protein</fullName>
    </submittedName>
</protein>
<proteinExistence type="predicted"/>
<evidence type="ECO:0000313" key="4">
    <source>
        <dbReference type="Proteomes" id="UP000324241"/>
    </source>
</evidence>
<keyword evidence="3" id="KW-1185">Reference proteome</keyword>
<dbReference type="OrthoDB" id="4508365at2759"/>
<organism evidence="2 3">
    <name type="scientific">Aspergillus tanneri</name>
    <dbReference type="NCBI Taxonomy" id="1220188"/>
    <lineage>
        <taxon>Eukaryota</taxon>
        <taxon>Fungi</taxon>
        <taxon>Dikarya</taxon>
        <taxon>Ascomycota</taxon>
        <taxon>Pezizomycotina</taxon>
        <taxon>Eurotiomycetes</taxon>
        <taxon>Eurotiomycetidae</taxon>
        <taxon>Eurotiales</taxon>
        <taxon>Aspergillaceae</taxon>
        <taxon>Aspergillus</taxon>
        <taxon>Aspergillus subgen. Circumdati</taxon>
    </lineage>
</organism>
<accession>A0A4S3J9W4</accession>
<reference evidence="2 3" key="1">
    <citation type="submission" date="2019-03" db="EMBL/GenBank/DDBJ databases">
        <title>The genome sequence of a newly discovered highly antifungal drug resistant Aspergillus species, Aspergillus tanneri NIH 1004.</title>
        <authorList>
            <person name="Mounaud S."/>
            <person name="Singh I."/>
            <person name="Joardar V."/>
            <person name="Pakala S."/>
            <person name="Pakala S."/>
            <person name="Venepally P."/>
            <person name="Hoover J."/>
            <person name="Nierman W."/>
            <person name="Chung J."/>
            <person name="Losada L."/>
        </authorList>
    </citation>
    <scope>NUCLEOTIDE SEQUENCE [LARGE SCALE GENOMIC DNA]</scope>
    <source>
        <strain evidence="2 3">NIH1004</strain>
    </source>
</reference>
<dbReference type="VEuPathDB" id="FungiDB:EYZ11_008669"/>
<name>A0A4S3J9W4_9EURO</name>
<dbReference type="Proteomes" id="UP000324241">
    <property type="component" value="Unassembled WGS sequence"/>
</dbReference>
<evidence type="ECO:0000313" key="1">
    <source>
        <dbReference type="EMBL" id="KAA8646379.1"/>
    </source>
</evidence>
<gene>
    <name evidence="1" type="ORF">ATNIH1004_007809</name>
    <name evidence="2" type="ORF">EYZ11_008669</name>
</gene>
<evidence type="ECO:0000313" key="3">
    <source>
        <dbReference type="Proteomes" id="UP000308092"/>
    </source>
</evidence>
<dbReference type="EMBL" id="SOSA01000377">
    <property type="protein sequence ID" value="THC91869.1"/>
    <property type="molecule type" value="Genomic_DNA"/>
</dbReference>
<sequence>MTKAGQEIPATITALRGLVWKHTGRDGIPHRPYGCDWVEFERFIYRLLVLRGLIKDGDRVPEDPWEMYLSEFGPFLPPHHPLNFPNSILVTRDFCPPLNSPLSPFSLLSSSECRVRFAPPVVVPRDLDDAYTRQSRRIPRSFT</sequence>
<dbReference type="Proteomes" id="UP000308092">
    <property type="component" value="Unassembled WGS sequence"/>
</dbReference>
<dbReference type="EMBL" id="QUQM01000007">
    <property type="protein sequence ID" value="KAA8646379.1"/>
    <property type="molecule type" value="Genomic_DNA"/>
</dbReference>
<comment type="caution">
    <text evidence="2">The sequence shown here is derived from an EMBL/GenBank/DDBJ whole genome shotgun (WGS) entry which is preliminary data.</text>
</comment>
<reference evidence="1 4" key="2">
    <citation type="submission" date="2019-08" db="EMBL/GenBank/DDBJ databases">
        <title>The genome sequence of a newly discovered highly antifungal drug resistant Aspergillus species, Aspergillus tanneri NIH 1004.</title>
        <authorList>
            <person name="Mounaud S."/>
            <person name="Singh I."/>
            <person name="Joardar V."/>
            <person name="Pakala S."/>
            <person name="Pakala S."/>
            <person name="Venepally P."/>
            <person name="Chung J.K."/>
            <person name="Losada L."/>
            <person name="Nierman W.C."/>
        </authorList>
    </citation>
    <scope>NUCLEOTIDE SEQUENCE [LARGE SCALE GENOMIC DNA]</scope>
    <source>
        <strain evidence="1 4">NIH1004</strain>
    </source>
</reference>
<dbReference type="RefSeq" id="XP_033425740.1">
    <property type="nucleotide sequence ID" value="XM_033572425.1"/>
</dbReference>
<evidence type="ECO:0000313" key="2">
    <source>
        <dbReference type="EMBL" id="THC91869.1"/>
    </source>
</evidence>
<dbReference type="GeneID" id="54330511"/>